<feature type="region of interest" description="Disordered" evidence="1">
    <location>
        <begin position="1"/>
        <end position="22"/>
    </location>
</feature>
<name>A0A6J4L0Z2_9BACT</name>
<dbReference type="AlphaFoldDB" id="A0A6J4L0Z2"/>
<protein>
    <submittedName>
        <fullName evidence="2">Uncharacterized protein</fullName>
    </submittedName>
</protein>
<accession>A0A6J4L0Z2</accession>
<sequence>MLRPSPPDLLPQTAGGGGDFHRSVRRGVIHRARPSVVPTRSRVPWQEQPRGAARVASVRTADAPTARQAPRSSPRALLPRTAGGGVSHNLCVGARFIAPTLSALRNCRQRAVLIAWAAPRSSRPMPPSPAWARHAGNRDPCSTPVPVSGGGARICSRAAWGWSDELARRRGASILRSPPECRSDGPVRPARRSGCALQGPAQRIHGRDASRFGTHR</sequence>
<feature type="region of interest" description="Disordered" evidence="1">
    <location>
        <begin position="176"/>
        <end position="216"/>
    </location>
</feature>
<gene>
    <name evidence="2" type="ORF">AVDCRST_MAG68-2844</name>
</gene>
<feature type="region of interest" description="Disordered" evidence="1">
    <location>
        <begin position="35"/>
        <end position="82"/>
    </location>
</feature>
<dbReference type="EMBL" id="CADCTW010000089">
    <property type="protein sequence ID" value="CAA9319192.1"/>
    <property type="molecule type" value="Genomic_DNA"/>
</dbReference>
<reference evidence="2" key="1">
    <citation type="submission" date="2020-02" db="EMBL/GenBank/DDBJ databases">
        <authorList>
            <person name="Meier V. D."/>
        </authorList>
    </citation>
    <scope>NUCLEOTIDE SEQUENCE</scope>
    <source>
        <strain evidence="2">AVDCRST_MAG68</strain>
    </source>
</reference>
<evidence type="ECO:0000313" key="2">
    <source>
        <dbReference type="EMBL" id="CAA9319192.1"/>
    </source>
</evidence>
<evidence type="ECO:0000256" key="1">
    <source>
        <dbReference type="SAM" id="MobiDB-lite"/>
    </source>
</evidence>
<proteinExistence type="predicted"/>
<organism evidence="2">
    <name type="scientific">uncultured Gemmatimonadota bacterium</name>
    <dbReference type="NCBI Taxonomy" id="203437"/>
    <lineage>
        <taxon>Bacteria</taxon>
        <taxon>Pseudomonadati</taxon>
        <taxon>Gemmatimonadota</taxon>
        <taxon>environmental samples</taxon>
    </lineage>
</organism>